<organism evidence="6 7">
    <name type="scientific">Variovorax ureilyticus</name>
    <dbReference type="NCBI Taxonomy" id="1836198"/>
    <lineage>
        <taxon>Bacteria</taxon>
        <taxon>Pseudomonadati</taxon>
        <taxon>Pseudomonadota</taxon>
        <taxon>Betaproteobacteria</taxon>
        <taxon>Burkholderiales</taxon>
        <taxon>Comamonadaceae</taxon>
        <taxon>Variovorax</taxon>
    </lineage>
</organism>
<dbReference type="RefSeq" id="WP_340360908.1">
    <property type="nucleotide sequence ID" value="NZ_JBBKZU010000023.1"/>
</dbReference>
<evidence type="ECO:0000313" key="6">
    <source>
        <dbReference type="EMBL" id="MEJ8815706.1"/>
    </source>
</evidence>
<dbReference type="InterPro" id="IPR000847">
    <property type="entry name" value="LysR_HTH_N"/>
</dbReference>
<evidence type="ECO:0000256" key="4">
    <source>
        <dbReference type="ARBA" id="ARBA00023163"/>
    </source>
</evidence>
<evidence type="ECO:0000256" key="1">
    <source>
        <dbReference type="ARBA" id="ARBA00009437"/>
    </source>
</evidence>
<keyword evidence="2" id="KW-0805">Transcription regulation</keyword>
<feature type="domain" description="HTH lysR-type" evidence="5">
    <location>
        <begin position="1"/>
        <end position="59"/>
    </location>
</feature>
<dbReference type="InterPro" id="IPR005119">
    <property type="entry name" value="LysR_subst-bd"/>
</dbReference>
<reference evidence="6 7" key="1">
    <citation type="submission" date="2024-03" db="EMBL/GenBank/DDBJ databases">
        <title>Novel species of the genus Variovorax.</title>
        <authorList>
            <person name="Liu Q."/>
            <person name="Xin Y.-H."/>
        </authorList>
    </citation>
    <scope>NUCLEOTIDE SEQUENCE [LARGE SCALE GENOMIC DNA]</scope>
    <source>
        <strain evidence="6 7">KACC 18899</strain>
    </source>
</reference>
<dbReference type="CDD" id="cd08422">
    <property type="entry name" value="PBP2_CrgA_like"/>
    <property type="match status" value="1"/>
</dbReference>
<proteinExistence type="inferred from homology"/>
<dbReference type="Gene3D" id="1.10.10.10">
    <property type="entry name" value="Winged helix-like DNA-binding domain superfamily/Winged helix DNA-binding domain"/>
    <property type="match status" value="1"/>
</dbReference>
<dbReference type="SUPFAM" id="SSF53850">
    <property type="entry name" value="Periplasmic binding protein-like II"/>
    <property type="match status" value="1"/>
</dbReference>
<dbReference type="Pfam" id="PF03466">
    <property type="entry name" value="LysR_substrate"/>
    <property type="match status" value="1"/>
</dbReference>
<dbReference type="Proteomes" id="UP001365846">
    <property type="component" value="Unassembled WGS sequence"/>
</dbReference>
<dbReference type="InterPro" id="IPR036390">
    <property type="entry name" value="WH_DNA-bd_sf"/>
</dbReference>
<evidence type="ECO:0000256" key="2">
    <source>
        <dbReference type="ARBA" id="ARBA00023015"/>
    </source>
</evidence>
<keyword evidence="4" id="KW-0804">Transcription</keyword>
<evidence type="ECO:0000259" key="5">
    <source>
        <dbReference type="PROSITE" id="PS50931"/>
    </source>
</evidence>
<dbReference type="InterPro" id="IPR058163">
    <property type="entry name" value="LysR-type_TF_proteobact-type"/>
</dbReference>
<dbReference type="PROSITE" id="PS50931">
    <property type="entry name" value="HTH_LYSR"/>
    <property type="match status" value="1"/>
</dbReference>
<protein>
    <submittedName>
        <fullName evidence="6">LysR family transcriptional regulator</fullName>
    </submittedName>
</protein>
<gene>
    <name evidence="6" type="ORF">WKW77_31910</name>
</gene>
<dbReference type="SUPFAM" id="SSF46785">
    <property type="entry name" value="Winged helix' DNA-binding domain"/>
    <property type="match status" value="1"/>
</dbReference>
<evidence type="ECO:0000256" key="3">
    <source>
        <dbReference type="ARBA" id="ARBA00023125"/>
    </source>
</evidence>
<comment type="caution">
    <text evidence="6">The sequence shown here is derived from an EMBL/GenBank/DDBJ whole genome shotgun (WGS) entry which is preliminary data.</text>
</comment>
<name>A0ABU8VPZ5_9BURK</name>
<keyword evidence="7" id="KW-1185">Reference proteome</keyword>
<dbReference type="Pfam" id="PF00126">
    <property type="entry name" value="HTH_1"/>
    <property type="match status" value="1"/>
</dbReference>
<dbReference type="Gene3D" id="3.40.190.290">
    <property type="match status" value="1"/>
</dbReference>
<keyword evidence="3" id="KW-0238">DNA-binding</keyword>
<dbReference type="EMBL" id="JBBKZU010000023">
    <property type="protein sequence ID" value="MEJ8815706.1"/>
    <property type="molecule type" value="Genomic_DNA"/>
</dbReference>
<dbReference type="InterPro" id="IPR036388">
    <property type="entry name" value="WH-like_DNA-bd_sf"/>
</dbReference>
<sequence length="316" mass="34474">MDGLDLLKAFREVAARGSFSRAAIALGMSKANVSKYVAQLEERFGVRLLNRSTRSVSLTDAGHLLLERSTPLMEMIELTQSELQDHAGNPRGRLRITAPHGLSQGKLPGLIGEFMSIYPEVHVSLHLSNRVIDLVEEGVDIALRLGRIRDESLIVRRLQQVELALCATPGYWAKRGMPRKPDDMRRHDVLTYSLAGNTPSLPFEVDGKPYSVPVHSRMDANDAAPLIGVALAGLGAICVPTMMAQPDIERGALVPVLKEFMPTDLWLYAAYTQRRHNSAALRAMLDFLAAKVSKEAATRPAKRNAGGARAPATAPA</sequence>
<comment type="similarity">
    <text evidence="1">Belongs to the LysR transcriptional regulatory family.</text>
</comment>
<dbReference type="PANTHER" id="PTHR30537">
    <property type="entry name" value="HTH-TYPE TRANSCRIPTIONAL REGULATOR"/>
    <property type="match status" value="1"/>
</dbReference>
<accession>A0ABU8VPZ5</accession>
<dbReference type="PANTHER" id="PTHR30537:SF35">
    <property type="entry name" value="TRANSCRIPTIONAL REGULATORY PROTEIN"/>
    <property type="match status" value="1"/>
</dbReference>
<evidence type="ECO:0000313" key="7">
    <source>
        <dbReference type="Proteomes" id="UP001365846"/>
    </source>
</evidence>